<proteinExistence type="predicted"/>
<accession>A0ABW9WRF9</accession>
<evidence type="ECO:0000313" key="1">
    <source>
        <dbReference type="EMBL" id="MYN42695.1"/>
    </source>
</evidence>
<gene>
    <name evidence="1" type="ORF">GTP55_25455</name>
</gene>
<name>A0ABW9WRF9_9BURK</name>
<sequence length="93" mass="10311">MQYPSAVVTINHLTVAAFLVDSYQTYTAPGTRLIAGVQRYFPTLPIILVSPRIGGFSRSFAHFDTTNIIKHINTDEIDWQMAALPVQAGETPF</sequence>
<organism evidence="1 2">
    <name type="scientific">Duganella margarita</name>
    <dbReference type="NCBI Taxonomy" id="2692170"/>
    <lineage>
        <taxon>Bacteria</taxon>
        <taxon>Pseudomonadati</taxon>
        <taxon>Pseudomonadota</taxon>
        <taxon>Betaproteobacteria</taxon>
        <taxon>Burkholderiales</taxon>
        <taxon>Oxalobacteraceae</taxon>
        <taxon>Telluria group</taxon>
        <taxon>Duganella</taxon>
    </lineage>
</organism>
<keyword evidence="2" id="KW-1185">Reference proteome</keyword>
<reference evidence="1 2" key="1">
    <citation type="submission" date="2019-12" db="EMBL/GenBank/DDBJ databases">
        <title>Novel species isolated from a subtropical stream in China.</title>
        <authorList>
            <person name="Lu H."/>
        </authorList>
    </citation>
    <scope>NUCLEOTIDE SEQUENCE [LARGE SCALE GENOMIC DNA]</scope>
    <source>
        <strain evidence="1 2">FT109W</strain>
    </source>
</reference>
<dbReference type="Proteomes" id="UP000466332">
    <property type="component" value="Unassembled WGS sequence"/>
</dbReference>
<comment type="caution">
    <text evidence="1">The sequence shown here is derived from an EMBL/GenBank/DDBJ whole genome shotgun (WGS) entry which is preliminary data.</text>
</comment>
<protein>
    <submittedName>
        <fullName evidence="1">Uncharacterized protein</fullName>
    </submittedName>
</protein>
<dbReference type="RefSeq" id="WP_161047585.1">
    <property type="nucleotide sequence ID" value="NZ_WWCS01000024.1"/>
</dbReference>
<dbReference type="EMBL" id="WWCS01000024">
    <property type="protein sequence ID" value="MYN42695.1"/>
    <property type="molecule type" value="Genomic_DNA"/>
</dbReference>
<evidence type="ECO:0000313" key="2">
    <source>
        <dbReference type="Proteomes" id="UP000466332"/>
    </source>
</evidence>